<evidence type="ECO:0000256" key="8">
    <source>
        <dbReference type="ARBA" id="ARBA00022670"/>
    </source>
</evidence>
<accession>A0ABT3SS18</accession>
<evidence type="ECO:0000256" key="13">
    <source>
        <dbReference type="ARBA" id="ARBA00022833"/>
    </source>
</evidence>
<keyword evidence="9" id="KW-0479">Metal-binding</keyword>
<keyword evidence="17" id="KW-0325">Glycoprotein</keyword>
<dbReference type="RefSeq" id="WP_279251752.1">
    <property type="nucleotide sequence ID" value="NZ_SHNP01000001.1"/>
</dbReference>
<keyword evidence="16" id="KW-0865">Zymogen</keyword>
<dbReference type="InterPro" id="IPR007484">
    <property type="entry name" value="Peptidase_M28"/>
</dbReference>
<evidence type="ECO:0000256" key="1">
    <source>
        <dbReference type="ARBA" id="ARBA00004240"/>
    </source>
</evidence>
<evidence type="ECO:0000313" key="25">
    <source>
        <dbReference type="Proteomes" id="UP001143307"/>
    </source>
</evidence>
<keyword evidence="15" id="KW-0482">Metalloprotease</keyword>
<keyword evidence="12" id="KW-0256">Endoplasmic reticulum</keyword>
<evidence type="ECO:0000256" key="10">
    <source>
        <dbReference type="ARBA" id="ARBA00022729"/>
    </source>
</evidence>
<evidence type="ECO:0000256" key="22">
    <source>
        <dbReference type="SAM" id="SignalP"/>
    </source>
</evidence>
<reference evidence="24" key="1">
    <citation type="submission" date="2019-02" db="EMBL/GenBank/DDBJ databases">
        <authorList>
            <person name="Li S.-H."/>
        </authorList>
    </citation>
    <scope>NUCLEOTIDE SEQUENCE</scope>
    <source>
        <strain evidence="24">IMCC8485</strain>
    </source>
</reference>
<evidence type="ECO:0000256" key="4">
    <source>
        <dbReference type="ARBA" id="ARBA00004613"/>
    </source>
</evidence>
<dbReference type="PANTHER" id="PTHR12053">
    <property type="entry name" value="PROTEASE FAMILY M28 PLASMA GLUTAMATE CARBOXYPEPTIDASE-RELATED"/>
    <property type="match status" value="1"/>
</dbReference>
<keyword evidence="18" id="KW-0458">Lysosome</keyword>
<evidence type="ECO:0000256" key="21">
    <source>
        <dbReference type="SAM" id="MobiDB-lite"/>
    </source>
</evidence>
<evidence type="ECO:0000256" key="17">
    <source>
        <dbReference type="ARBA" id="ARBA00023180"/>
    </source>
</evidence>
<proteinExistence type="predicted"/>
<keyword evidence="11" id="KW-0378">Hydrolase</keyword>
<feature type="chain" id="PRO_5047294364" description="Carboxypeptidase Q" evidence="22">
    <location>
        <begin position="22"/>
        <end position="566"/>
    </location>
</feature>
<evidence type="ECO:0000313" key="24">
    <source>
        <dbReference type="EMBL" id="MCX2972788.1"/>
    </source>
</evidence>
<keyword evidence="7" id="KW-0121">Carboxypeptidase</keyword>
<gene>
    <name evidence="24" type="ORF">EYC87_04210</name>
</gene>
<keyword evidence="25" id="KW-1185">Reference proteome</keyword>
<dbReference type="PANTHER" id="PTHR12053:SF3">
    <property type="entry name" value="CARBOXYPEPTIDASE Q"/>
    <property type="match status" value="1"/>
</dbReference>
<feature type="region of interest" description="Disordered" evidence="21">
    <location>
        <begin position="547"/>
        <end position="566"/>
    </location>
</feature>
<evidence type="ECO:0000256" key="2">
    <source>
        <dbReference type="ARBA" id="ARBA00004371"/>
    </source>
</evidence>
<feature type="domain" description="Peptidase M28" evidence="23">
    <location>
        <begin position="336"/>
        <end position="534"/>
    </location>
</feature>
<evidence type="ECO:0000256" key="19">
    <source>
        <dbReference type="ARBA" id="ARBA00025833"/>
    </source>
</evidence>
<evidence type="ECO:0000256" key="3">
    <source>
        <dbReference type="ARBA" id="ARBA00004555"/>
    </source>
</evidence>
<name>A0ABT3SS18_9GAMM</name>
<keyword evidence="6" id="KW-0964">Secreted</keyword>
<comment type="caution">
    <text evidence="24">The sequence shown here is derived from an EMBL/GenBank/DDBJ whole genome shotgun (WGS) entry which is preliminary data.</text>
</comment>
<organism evidence="24 25">
    <name type="scientific">Candidatus Seongchinamella marina</name>
    <dbReference type="NCBI Taxonomy" id="2518990"/>
    <lineage>
        <taxon>Bacteria</taxon>
        <taxon>Pseudomonadati</taxon>
        <taxon>Pseudomonadota</taxon>
        <taxon>Gammaproteobacteria</taxon>
        <taxon>Cellvibrionales</taxon>
        <taxon>Halieaceae</taxon>
        <taxon>Seongchinamella</taxon>
    </lineage>
</organism>
<evidence type="ECO:0000256" key="5">
    <source>
        <dbReference type="ARBA" id="ARBA00014116"/>
    </source>
</evidence>
<keyword evidence="10 22" id="KW-0732">Signal</keyword>
<evidence type="ECO:0000256" key="11">
    <source>
        <dbReference type="ARBA" id="ARBA00022801"/>
    </source>
</evidence>
<dbReference type="InterPro" id="IPR039866">
    <property type="entry name" value="CPQ"/>
</dbReference>
<feature type="signal peptide" evidence="22">
    <location>
        <begin position="1"/>
        <end position="21"/>
    </location>
</feature>
<evidence type="ECO:0000256" key="20">
    <source>
        <dbReference type="ARBA" id="ARBA00033328"/>
    </source>
</evidence>
<evidence type="ECO:0000256" key="7">
    <source>
        <dbReference type="ARBA" id="ARBA00022645"/>
    </source>
</evidence>
<comment type="subunit">
    <text evidence="19">Homodimer. The monomeric form is inactive while the homodimer is active.</text>
</comment>
<evidence type="ECO:0000256" key="14">
    <source>
        <dbReference type="ARBA" id="ARBA00023034"/>
    </source>
</evidence>
<keyword evidence="14" id="KW-0333">Golgi apparatus</keyword>
<evidence type="ECO:0000259" key="23">
    <source>
        <dbReference type="Pfam" id="PF04389"/>
    </source>
</evidence>
<dbReference type="Proteomes" id="UP001143307">
    <property type="component" value="Unassembled WGS sequence"/>
</dbReference>
<evidence type="ECO:0000256" key="18">
    <source>
        <dbReference type="ARBA" id="ARBA00023228"/>
    </source>
</evidence>
<evidence type="ECO:0000256" key="12">
    <source>
        <dbReference type="ARBA" id="ARBA00022824"/>
    </source>
</evidence>
<keyword evidence="8" id="KW-0645">Protease</keyword>
<keyword evidence="13" id="KW-0862">Zinc</keyword>
<dbReference type="Pfam" id="PF04389">
    <property type="entry name" value="Peptidase_M28"/>
    <property type="match status" value="1"/>
</dbReference>
<evidence type="ECO:0000256" key="15">
    <source>
        <dbReference type="ARBA" id="ARBA00023049"/>
    </source>
</evidence>
<sequence length="566" mass="62680">MKPYSRWVALAAMFFAGFARAETADLNAVHLIKQEAYFHSQVMDYIHLIADEHGSRMAGSPSYRSAADKAVAAFKEAGIEQVEVEAWGKFGRGWDWSRVHVQMKTPQETTLSAYPADLAPGTDGPVSGEVVFAPLWDHPSMASVNDDIEKTAHQIERWKSKYRGQLEGKIVMLDHPHSFKIPAEPETYRLGEQEIASGVANDYDMPLKPGRVPTLEWPMLAYPIDKEESSQVWNVIPIEFAADRWRLDARIMSRMGQFLVEEGVGAALVSGGAGIAGVIMHSDYGSPYSGDSLPPPSVALMPEHYNRIHRLLNRDVPVTVEVDVDAEIYEDVDGLNIIAELPGTDRRNEVVMLGAHFDSWHGATGATDNAAGSAIVMEAMRILKKLKLPMKRTVRAALWGEEETCFCGSRGYVKDHFADPITMKLKPEHNKLSVYFNLDGGGGKIRGIYLQQNDMARPVLEAWLAPFADQEVDMFTITNTTGTDHLSFDAVGLPGFSFVQDSLDYYVNTHHSNVDHADHLIPGDLMQAAAVMATAVYHAANSDELMPRKTLPRSLPPKNKLPDILQ</sequence>
<protein>
    <recommendedName>
        <fullName evidence="5">Carboxypeptidase Q</fullName>
    </recommendedName>
    <alternativeName>
        <fullName evidence="20">Plasma glutamate carboxypeptidase</fullName>
    </alternativeName>
</protein>
<evidence type="ECO:0000256" key="9">
    <source>
        <dbReference type="ARBA" id="ARBA00022723"/>
    </source>
</evidence>
<comment type="subcellular location">
    <subcellularLocation>
        <location evidence="1">Endoplasmic reticulum</location>
    </subcellularLocation>
    <subcellularLocation>
        <location evidence="3">Golgi apparatus</location>
    </subcellularLocation>
    <subcellularLocation>
        <location evidence="2">Lysosome</location>
    </subcellularLocation>
    <subcellularLocation>
        <location evidence="4">Secreted</location>
    </subcellularLocation>
</comment>
<dbReference type="SUPFAM" id="SSF53187">
    <property type="entry name" value="Zn-dependent exopeptidases"/>
    <property type="match status" value="1"/>
</dbReference>
<dbReference type="EMBL" id="SHNP01000001">
    <property type="protein sequence ID" value="MCX2972788.1"/>
    <property type="molecule type" value="Genomic_DNA"/>
</dbReference>
<evidence type="ECO:0000256" key="16">
    <source>
        <dbReference type="ARBA" id="ARBA00023145"/>
    </source>
</evidence>
<dbReference type="Gene3D" id="3.40.630.10">
    <property type="entry name" value="Zn peptidases"/>
    <property type="match status" value="1"/>
</dbReference>
<evidence type="ECO:0000256" key="6">
    <source>
        <dbReference type="ARBA" id="ARBA00022525"/>
    </source>
</evidence>